<comment type="caution">
    <text evidence="2">The sequence shown here is derived from an EMBL/GenBank/DDBJ whole genome shotgun (WGS) entry which is preliminary data.</text>
</comment>
<gene>
    <name evidence="2" type="ORF">F4554_003733</name>
</gene>
<accession>A0A852ZG05</accession>
<reference evidence="2 3" key="1">
    <citation type="submission" date="2020-07" db="EMBL/GenBank/DDBJ databases">
        <title>Sequencing the genomes of 1000 actinobacteria strains.</title>
        <authorList>
            <person name="Klenk H.-P."/>
        </authorList>
    </citation>
    <scope>NUCLEOTIDE SEQUENCE [LARGE SCALE GENOMIC DNA]</scope>
    <source>
        <strain evidence="2 3">DSM 18448</strain>
    </source>
</reference>
<organism evidence="2 3">
    <name type="scientific">Actinopolymorpha rutila</name>
    <dbReference type="NCBI Taxonomy" id="446787"/>
    <lineage>
        <taxon>Bacteria</taxon>
        <taxon>Bacillati</taxon>
        <taxon>Actinomycetota</taxon>
        <taxon>Actinomycetes</taxon>
        <taxon>Propionibacteriales</taxon>
        <taxon>Actinopolymorphaceae</taxon>
        <taxon>Actinopolymorpha</taxon>
    </lineage>
</organism>
<evidence type="ECO:0000256" key="1">
    <source>
        <dbReference type="SAM" id="MobiDB-lite"/>
    </source>
</evidence>
<name>A0A852ZG05_9ACTN</name>
<keyword evidence="3" id="KW-1185">Reference proteome</keyword>
<dbReference type="Proteomes" id="UP000579605">
    <property type="component" value="Unassembled WGS sequence"/>
</dbReference>
<dbReference type="EMBL" id="JACBZH010000001">
    <property type="protein sequence ID" value="NYH91095.1"/>
    <property type="molecule type" value="Genomic_DNA"/>
</dbReference>
<evidence type="ECO:0000313" key="2">
    <source>
        <dbReference type="EMBL" id="NYH91095.1"/>
    </source>
</evidence>
<evidence type="ECO:0000313" key="3">
    <source>
        <dbReference type="Proteomes" id="UP000579605"/>
    </source>
</evidence>
<proteinExistence type="predicted"/>
<feature type="compositionally biased region" description="Basic and acidic residues" evidence="1">
    <location>
        <begin position="1"/>
        <end position="28"/>
    </location>
</feature>
<dbReference type="AntiFam" id="ANF00009">
    <property type="entry name" value="Shadow ORF (opposite transposase protein)"/>
</dbReference>
<feature type="region of interest" description="Disordered" evidence="1">
    <location>
        <begin position="1"/>
        <end position="34"/>
    </location>
</feature>
<dbReference type="AlphaFoldDB" id="A0A852ZG05"/>
<sequence>MTADRLDVEISNRRHPGERVDDEGRVDEAADQEDVGEIRHEQRVRSLGAELPVDQVPVPGGRHISREPLRETGWTWPGLRRFRNKSGLQVVAIRFRSAPVKVYVPDHQTFPVRIRTGSTSANPHLCMDK</sequence>
<protein>
    <submittedName>
        <fullName evidence="2">Uncharacterized protein</fullName>
    </submittedName>
</protein>